<dbReference type="PANTHER" id="PTHR45739:SF8">
    <property type="entry name" value="FRAS1-RELATED EXTRACELLULAR MATRIX PROTEIN 1"/>
    <property type="match status" value="1"/>
</dbReference>
<dbReference type="Pfam" id="PF16184">
    <property type="entry name" value="Cadherin_3"/>
    <property type="match status" value="12"/>
</dbReference>
<dbReference type="GO" id="GO:0007155">
    <property type="term" value="P:cell adhesion"/>
    <property type="evidence" value="ECO:0007669"/>
    <property type="project" value="UniProtKB-KW"/>
</dbReference>
<organism evidence="13 14">
    <name type="scientific">Lingula anatina</name>
    <name type="common">Brachiopod</name>
    <name type="synonym">Lingula unguis</name>
    <dbReference type="NCBI Taxonomy" id="7574"/>
    <lineage>
        <taxon>Eukaryota</taxon>
        <taxon>Metazoa</taxon>
        <taxon>Spiralia</taxon>
        <taxon>Lophotrochozoa</taxon>
        <taxon>Brachiopoda</taxon>
        <taxon>Linguliformea</taxon>
        <taxon>Lingulata</taxon>
        <taxon>Lingulida</taxon>
        <taxon>Linguloidea</taxon>
        <taxon>Lingulidae</taxon>
        <taxon>Lingula</taxon>
    </lineage>
</organism>
<feature type="compositionally biased region" description="Polar residues" evidence="9">
    <location>
        <begin position="3109"/>
        <end position="3118"/>
    </location>
</feature>
<reference evidence="14" key="2">
    <citation type="submission" date="2025-08" db="UniProtKB">
        <authorList>
            <consortium name="RefSeq"/>
        </authorList>
    </citation>
    <scope>IDENTIFICATION</scope>
</reference>
<feature type="domain" description="Calx-beta" evidence="12">
    <location>
        <begin position="2179"/>
        <end position="2285"/>
    </location>
</feature>
<evidence type="ECO:0000313" key="14">
    <source>
        <dbReference type="RefSeq" id="XP_013394207.1"/>
    </source>
</evidence>
<feature type="chain" id="PRO_5010211782" evidence="11">
    <location>
        <begin position="33"/>
        <end position="3118"/>
    </location>
</feature>
<keyword evidence="5" id="KW-0106">Calcium</keyword>
<dbReference type="KEGG" id="lak:106161728"/>
<feature type="repeat" description="CSPG" evidence="8">
    <location>
        <begin position="1007"/>
        <end position="1109"/>
    </location>
</feature>
<dbReference type="Proteomes" id="UP000085678">
    <property type="component" value="Unplaced"/>
</dbReference>
<evidence type="ECO:0000256" key="7">
    <source>
        <dbReference type="ARBA" id="ARBA00023180"/>
    </source>
</evidence>
<dbReference type="InterPro" id="IPR039005">
    <property type="entry name" value="CSPG_rpt"/>
</dbReference>
<feature type="repeat" description="CSPG" evidence="8">
    <location>
        <begin position="500"/>
        <end position="610"/>
    </location>
</feature>
<evidence type="ECO:0000256" key="2">
    <source>
        <dbReference type="ARBA" id="ARBA00022723"/>
    </source>
</evidence>
<feature type="region of interest" description="Disordered" evidence="9">
    <location>
        <begin position="3089"/>
        <end position="3118"/>
    </location>
</feature>
<dbReference type="PROSITE" id="PS51257">
    <property type="entry name" value="PROKAR_LIPOPROTEIN"/>
    <property type="match status" value="1"/>
</dbReference>
<dbReference type="SMART" id="SM00237">
    <property type="entry name" value="Calx_beta"/>
    <property type="match status" value="5"/>
</dbReference>
<dbReference type="RefSeq" id="XP_013394207.1">
    <property type="nucleotide sequence ID" value="XM_013538753.1"/>
</dbReference>
<feature type="repeat" description="CSPG" evidence="8">
    <location>
        <begin position="886"/>
        <end position="978"/>
    </location>
</feature>
<evidence type="ECO:0000256" key="10">
    <source>
        <dbReference type="SAM" id="Phobius"/>
    </source>
</evidence>
<evidence type="ECO:0000256" key="8">
    <source>
        <dbReference type="PROSITE-ProRule" id="PRU01201"/>
    </source>
</evidence>
<keyword evidence="10" id="KW-0472">Membrane</keyword>
<keyword evidence="13" id="KW-1185">Reference proteome</keyword>
<gene>
    <name evidence="14" type="primary">LOC106161728</name>
</gene>
<dbReference type="PANTHER" id="PTHR45739">
    <property type="entry name" value="MATRIX PROTEIN, PUTATIVE-RELATED"/>
    <property type="match status" value="1"/>
</dbReference>
<keyword evidence="7" id="KW-0325">Glycoprotein</keyword>
<feature type="repeat" description="CSPG" evidence="8">
    <location>
        <begin position="270"/>
        <end position="368"/>
    </location>
</feature>
<evidence type="ECO:0000256" key="4">
    <source>
        <dbReference type="ARBA" id="ARBA00022737"/>
    </source>
</evidence>
<keyword evidence="3 11" id="KW-0732">Signal</keyword>
<feature type="domain" description="Calx-beta" evidence="12">
    <location>
        <begin position="1695"/>
        <end position="1799"/>
    </location>
</feature>
<name>A0A1S3I7H8_LINAN</name>
<feature type="repeat" description="CSPG" evidence="8">
    <location>
        <begin position="1244"/>
        <end position="1340"/>
    </location>
</feature>
<evidence type="ECO:0000259" key="12">
    <source>
        <dbReference type="SMART" id="SM00237"/>
    </source>
</evidence>
<dbReference type="InParanoid" id="A0A1S3I7H8"/>
<feature type="repeat" description="CSPG" evidence="8">
    <location>
        <begin position="1596"/>
        <end position="1693"/>
    </location>
</feature>
<keyword evidence="4" id="KW-0677">Repeat</keyword>
<feature type="signal peptide" evidence="11">
    <location>
        <begin position="1"/>
        <end position="32"/>
    </location>
</feature>
<dbReference type="GO" id="GO:0007154">
    <property type="term" value="P:cell communication"/>
    <property type="evidence" value="ECO:0007669"/>
    <property type="project" value="InterPro"/>
</dbReference>
<feature type="domain" description="Calx-beta" evidence="12">
    <location>
        <begin position="2058"/>
        <end position="2161"/>
    </location>
</feature>
<feature type="repeat" description="CSPG" evidence="8">
    <location>
        <begin position="391"/>
        <end position="479"/>
    </location>
</feature>
<dbReference type="InterPro" id="IPR003644">
    <property type="entry name" value="Calx_beta"/>
</dbReference>
<feature type="domain" description="Calx-beta" evidence="12">
    <location>
        <begin position="1939"/>
        <end position="2043"/>
    </location>
</feature>
<dbReference type="GeneID" id="106161728"/>
<dbReference type="InterPro" id="IPR045658">
    <property type="entry name" value="FRAS1-rel_N"/>
</dbReference>
<feature type="domain" description="Calx-beta" evidence="12">
    <location>
        <begin position="1812"/>
        <end position="1923"/>
    </location>
</feature>
<dbReference type="PROSITE" id="PS51854">
    <property type="entry name" value="CSPG"/>
    <property type="match status" value="12"/>
</dbReference>
<dbReference type="Pfam" id="PF03160">
    <property type="entry name" value="Calx-beta"/>
    <property type="match status" value="3"/>
</dbReference>
<feature type="repeat" description="CSPG" evidence="8">
    <location>
        <begin position="635"/>
        <end position="741"/>
    </location>
</feature>
<keyword evidence="10" id="KW-0812">Transmembrane</keyword>
<evidence type="ECO:0000256" key="5">
    <source>
        <dbReference type="ARBA" id="ARBA00022837"/>
    </source>
</evidence>
<keyword evidence="10" id="KW-1133">Transmembrane helix</keyword>
<feature type="repeat" description="CSPG" evidence="8">
    <location>
        <begin position="1130"/>
        <end position="1223"/>
    </location>
</feature>
<dbReference type="Pfam" id="PF19309">
    <property type="entry name" value="Frem_N"/>
    <property type="match status" value="1"/>
</dbReference>
<evidence type="ECO:0000256" key="9">
    <source>
        <dbReference type="SAM" id="MobiDB-lite"/>
    </source>
</evidence>
<dbReference type="OrthoDB" id="430044at2759"/>
<keyword evidence="2" id="KW-0479">Metal-binding</keyword>
<feature type="repeat" description="CSPG" evidence="8">
    <location>
        <begin position="763"/>
        <end position="856"/>
    </location>
</feature>
<proteinExistence type="inferred from homology"/>
<dbReference type="InterPro" id="IPR051561">
    <property type="entry name" value="FRAS1_ECM"/>
</dbReference>
<sequence length="3118" mass="348662">MDPLESKSPGRGKFLWLAVVFVLACMFCMGHGQLTSAGRILRVNRGIQVPFGRSVYLDPERDLKIDQQPGDRCIVSVLETDVLAQRPGMLMPHTFPCRFRPGEVEYTHFGSRNPLFDRVRLQIRYDSQTETIIIPFTIEVEVLSVQLEIVTRNMPITVDRLLGYSTPINNKALQFTYDRGSESCKVSVLSAASGLPRYGEMANTSAAMTMIDCEAFLESGIRYKHTSPLDSPNRDYIPMVVELMSSEGTVKKQEYFQVMVRIKEGLENTPPSPSYDAILVLEVDQFVMTAITPDILAAIDQETPAGQLIFNITRPLTFDEGVIVSTDDRNLPVKSFYQSDVQDLKIAYKPPSIDSAVRRIFQVEFQVVDAEGLTSDPFTLMIIVKPMNTLAPVVTRNTGIQLFEGQSRPLLSAQNLEISDEDNLDDVRIQVIDGLRHGELHMNGIKRKFFSPADLDAGMVVYQHDGSDTYSDNIIFRMTDGEHEVEFLFPVTVYPEDDEPPIINVNTGLQIQKNDVVSISPFVLSATDIDSDDASIKFTLLEPHSTEGMVMMRQIEPPSDPDNWRFVNGHYERPVTMWTQQDIVEGKLFYHHVGPHNTEVVMDRLKFTVQDNHTPPNVSPVQDFVVKIMPVDDQPPYLCPRTPLLMTVNEFQLTHFRKKVMCYTDLDSIDRELQYTITAPPYDTDTNNPLPAGSIVLFEYPEIIISEFTQAQVNHRKVGYQPPSTELGITPRLIQFEFDVKDTAGNVLPQQRFTIKLQPVDNKPPVITNPGFSVFENNYLQITPQNLDAVDPDTDGNMINFTVVEIPVHGQLTYLGNPMAEGEVFKRGDISSGRIAYLNQGQVGEMDSDKFKLDVTDGIHHIPVVVKVAVRGVDDEMPSLALTDEASSGNLGFRIEVKEGQSAPITSNMIKATDTDTDDLMLTFLVESAPRKGVILLGNQVTDKFTQRDIINNNVVYMHTSGEIGPEETKDHFTLTLSDMSDDLLIGGNRIQGIKVNVTILPVDNNTPVVVVGGPLVVPEGNKSAITLSHISASDVDSEVDDIQCTIIVQPTQGYLENSAPGDGSEKSRAGMPISTFTMKDIRLMNINYVQSIHQGVESTEDRFTFRCSDGVNFSPNFFLDVVIIPDNDEVPELYMREFVVLEGNSLVIDTPILNAIDKDIPEQELIFHILEAPGHGKILQQRPTGSVQVDRFSVSDISDGSTIVYEHDDSETTEDKFKVKLTDGKHEVEKEILIMVIPVDDETPRLTINNGLEVDIGETKVINDQVLKAEDLDSDDLNIQFIVRKQPIHGYLQRVVNGVSSNITRGMNFSQWEIDDGSRIQYVHTGAEGVRDLIKFDVTDGFNPLIDRYFYVSVEGIDMTYPEVINKGVELPEGGSVILTTDLLSTYDLNSPDENLQFTITRAPSRGHLESTDQPGVPITTFTQLQLAGNKIRYVHMSEDEMKMDSFEFEVTDGYNPVVRTFRVSLSDIDNKKPVLMLEPLRVKEGGTKLITPFELKAVDRDTDDTKIRFTVTQIPIHGTIRYNNTRSVTTFTMEDLNENLITYAHDGTETLEDSFALVVTDGTHTDFFVFPDTTTTTRRPQEVLVEIIPVDNGVPQIAVNRGGASLDQLGDGRLGFRFTNKVLKAEDRDSTGDVLKYKIITPPEHGYIINRAYGNKSVGNWSQEDVDRMRIHYILKNNTNATGDVFYFKITDKGGNVLDNQPFYLNWAWISFATEYYIVNETDRRVNVTLNRRGFLGETSFITITAKNGTAKVGEDVRKKYAHQVQFNPGQMKKNWHIRLIDDDKYEDFETFTLELSEPVMGALEHPKVATVRILDKEDESTVFFPESQYTVEEDIGIIKVPIKRTGDISDELMVICSTIQDSATGTVPSTVTSYSDYITRPEDHNSMVRFDKNEDTKFCNIQIIDDSLFEEEERFQVVLTMPMGGKVGQHNMTEVVIAPDKDDEPAIYLGASEYEVDESDGFVEVKIWRTGTDLSKTSSVTIRSKKTKPVSAEAGLDYSAINRVVNFAPGMTMQTVKVTILDDLGQPRLEGPESFQLVLRMPTGGMMGEPSKALVVINDSVTDLPKFHFEEDMYMGFENDGVVRTMIRRTGDTSHLATVRCYTRQDTARVMMDYSERPDTDASIVTFLPGEVKKPCIVELMGDSEFEEEEEQFRLVLGSPSSPSAGGALIGSPNFTTIVVKDAGDKPIIKFERTKYSVNEPMFSGEIATVEIPVVRLGDLSQTSIVRVHTKDGSAKSGPGNDYHGFSKELEFGLNVSRHVIKVEVLYDGEREMREAFTVHIKPDRNMVADVQMNKAIVYIEEMNKMADVTFPSPPMVVSLRNYDDAKNAPPNPVQGYPVICITPCNPKHPEYYKTGSLCTSEGINDTQTIFRWRVSAPSYLDGVTSELNDVSSNTFFTNTHKITLDSIYFSGGSRVQCAARAVNEDGDPGLELLSPVVTVSSDEGICMPRVMGSVGAEPFTAKLRYTGPGDPTHPNMVRLSVTIPHRDGMLPVISTNILSNFELALSPDAFRIGQHKCSNLLDYDEVRTKYGYITNETKNPNIVGSMEPYQYNADIRSEPSLRFYKNLDLEACLWEFVTYYTMSELVTDCGGNIGTDGQVLNLKQSYVSVRVPLYVSYVFHSPVATGGWQNYDLSSQLRLTFVYDTAILWQNGIGAEDGSSELQGFLYPTSMRIRKDGRLAVNFRTEARFRGQYVLSHPGTSLTSMVMSAVNPDLTFTLELLRSEPTFEQPEQTWEFVSDYAVRDYSGKYTIKLIPCTTPLDQEYALPVVCNPRQPMNFDLDIRFQQISDPVPAEFSLNTNFHLLRKKALWLSDGSMGFGEDSDAAFGQGDKIYGRIMVDSVQNLGDSFNLNIEKVFICTGKDGYIPKYDPANEEYGCVADSPNLQQTFRILDKGAPNTISPTFRDIPFNARLAVDDPSAVNLVLQPGSDGFSLDAKPLFKVDSGRQWFVHAIYTVRSMENSRNGIGKRSITYHSISGIHSSLETMVEEVLHTRRKRAIEDTKNIGQSNNRGTNMVKISLNFTAKAEDNNLQGNTEVGTSVLNTEPASTPIIPIIIAVVLFLVLCIIIIVIVIVVGRKKKEKKKSLSNGVTVPIGNGKSRVYDPKYQNNNDSSEV</sequence>
<dbReference type="Gene3D" id="2.60.40.2030">
    <property type="match status" value="5"/>
</dbReference>
<evidence type="ECO:0000256" key="11">
    <source>
        <dbReference type="SAM" id="SignalP"/>
    </source>
</evidence>
<dbReference type="InterPro" id="IPR038081">
    <property type="entry name" value="CalX-like_sf"/>
</dbReference>
<dbReference type="GO" id="GO:0016020">
    <property type="term" value="C:membrane"/>
    <property type="evidence" value="ECO:0007669"/>
    <property type="project" value="InterPro"/>
</dbReference>
<accession>A0A1S3I7H8</accession>
<keyword evidence="6" id="KW-0130">Cell adhesion</keyword>
<feature type="repeat" description="CSPG" evidence="8">
    <location>
        <begin position="1361"/>
        <end position="1453"/>
    </location>
</feature>
<evidence type="ECO:0000313" key="13">
    <source>
        <dbReference type="Proteomes" id="UP000085678"/>
    </source>
</evidence>
<dbReference type="SUPFAM" id="SSF141072">
    <property type="entry name" value="CalX-like"/>
    <property type="match status" value="5"/>
</dbReference>
<dbReference type="STRING" id="7574.A0A1S3I7H8"/>
<feature type="transmembrane region" description="Helical" evidence="10">
    <location>
        <begin position="3054"/>
        <end position="3078"/>
    </location>
</feature>
<protein>
    <submittedName>
        <fullName evidence="14">FRAS1-related extracellular matrix protein 2</fullName>
    </submittedName>
</protein>
<dbReference type="GO" id="GO:0009653">
    <property type="term" value="P:anatomical structure morphogenesis"/>
    <property type="evidence" value="ECO:0007669"/>
    <property type="project" value="TreeGrafter"/>
</dbReference>
<comment type="similarity">
    <text evidence="1">Belongs to the FRAS1 family.</text>
</comment>
<dbReference type="GO" id="GO:0046872">
    <property type="term" value="F:metal ion binding"/>
    <property type="evidence" value="ECO:0007669"/>
    <property type="project" value="UniProtKB-KW"/>
</dbReference>
<feature type="repeat" description="CSPG" evidence="8">
    <location>
        <begin position="1473"/>
        <end position="1562"/>
    </location>
</feature>
<evidence type="ECO:0000256" key="1">
    <source>
        <dbReference type="ARBA" id="ARBA00005529"/>
    </source>
</evidence>
<evidence type="ECO:0000256" key="3">
    <source>
        <dbReference type="ARBA" id="ARBA00022729"/>
    </source>
</evidence>
<evidence type="ECO:0000256" key="6">
    <source>
        <dbReference type="ARBA" id="ARBA00022889"/>
    </source>
</evidence>
<reference evidence="14" key="1">
    <citation type="journal article" date="2015" name="Nat. Commun.">
        <title>The Lingula genome provides insights into brachiopod evolution and the origin of phosphate biomineralization.</title>
        <authorList>
            <person name="Luo Y.J."/>
            <person name="Takeuchi T."/>
            <person name="Koyanagi R."/>
            <person name="Yamada L."/>
            <person name="Kanda M."/>
            <person name="Khalturina M."/>
            <person name="Fujie M."/>
            <person name="Yamasaki S.I."/>
            <person name="Endo K."/>
            <person name="Satoh N."/>
        </authorList>
    </citation>
    <scope>NUCLEOTIDE SEQUENCE</scope>
</reference>